<dbReference type="InterPro" id="IPR006879">
    <property type="entry name" value="YdjC-like"/>
</dbReference>
<dbReference type="GO" id="GO:0019213">
    <property type="term" value="F:deacetylase activity"/>
    <property type="evidence" value="ECO:0007669"/>
    <property type="project" value="TreeGrafter"/>
</dbReference>
<dbReference type="SUPFAM" id="SSF88713">
    <property type="entry name" value="Glycoside hydrolase/deacetylase"/>
    <property type="match status" value="1"/>
</dbReference>
<gene>
    <name evidence="6" type="ORF">FR932_03545</name>
</gene>
<keyword evidence="5" id="KW-0119">Carbohydrate metabolism</keyword>
<keyword evidence="7" id="KW-1185">Reference proteome</keyword>
<dbReference type="GO" id="GO:0000272">
    <property type="term" value="P:polysaccharide catabolic process"/>
    <property type="evidence" value="ECO:0007669"/>
    <property type="project" value="InterPro"/>
</dbReference>
<dbReference type="OrthoDB" id="9774177at2"/>
<dbReference type="GO" id="GO:0046872">
    <property type="term" value="F:metal ion binding"/>
    <property type="evidence" value="ECO:0007669"/>
    <property type="project" value="UniProtKB-KW"/>
</dbReference>
<evidence type="ECO:0000313" key="6">
    <source>
        <dbReference type="EMBL" id="QFI36962.1"/>
    </source>
</evidence>
<dbReference type="Pfam" id="PF04794">
    <property type="entry name" value="YdjC"/>
    <property type="match status" value="1"/>
</dbReference>
<dbReference type="InterPro" id="IPR022948">
    <property type="entry name" value="COD_ChbG_bac"/>
</dbReference>
<comment type="cofactor">
    <cofactor evidence="1">
        <name>Mg(2+)</name>
        <dbReference type="ChEBI" id="CHEBI:18420"/>
    </cofactor>
</comment>
<dbReference type="GO" id="GO:0016811">
    <property type="term" value="F:hydrolase activity, acting on carbon-nitrogen (but not peptide) bonds, in linear amides"/>
    <property type="evidence" value="ECO:0007669"/>
    <property type="project" value="InterPro"/>
</dbReference>
<accession>A0A5J6WKL5</accession>
<organism evidence="6 7">
    <name type="scientific">Moritella marina ATCC 15381</name>
    <dbReference type="NCBI Taxonomy" id="1202962"/>
    <lineage>
        <taxon>Bacteria</taxon>
        <taxon>Pseudomonadati</taxon>
        <taxon>Pseudomonadota</taxon>
        <taxon>Gammaproteobacteria</taxon>
        <taxon>Alteromonadales</taxon>
        <taxon>Moritellaceae</taxon>
        <taxon>Moritella</taxon>
    </lineage>
</organism>
<dbReference type="PANTHER" id="PTHR31609">
    <property type="entry name" value="YDJC DEACETYLASE FAMILY MEMBER"/>
    <property type="match status" value="1"/>
</dbReference>
<evidence type="ECO:0000256" key="1">
    <source>
        <dbReference type="ARBA" id="ARBA00001946"/>
    </source>
</evidence>
<evidence type="ECO:0000313" key="7">
    <source>
        <dbReference type="Proteomes" id="UP000327424"/>
    </source>
</evidence>
<protein>
    <submittedName>
        <fullName evidence="6">Carbohydrate deacetylase</fullName>
    </submittedName>
</protein>
<keyword evidence="4" id="KW-0460">Magnesium</keyword>
<evidence type="ECO:0000256" key="2">
    <source>
        <dbReference type="ARBA" id="ARBA00022723"/>
    </source>
</evidence>
<dbReference type="PANTHER" id="PTHR31609:SF1">
    <property type="entry name" value="CARBOHYDRATE DEACETYLASE"/>
    <property type="match status" value="1"/>
</dbReference>
<reference evidence="6 7" key="1">
    <citation type="submission" date="2019-09" db="EMBL/GenBank/DDBJ databases">
        <title>Hybrid Assembly of the complete Genome of the Deep-Sea Bacterium Moritella marina from long Nanopore and Illumina reads.</title>
        <authorList>
            <person name="Magin S."/>
            <person name="Georgoulis A."/>
            <person name="Papadimitriou K."/>
            <person name="Iliakis G."/>
            <person name="Vorgias C.E."/>
        </authorList>
    </citation>
    <scope>NUCLEOTIDE SEQUENCE [LARGE SCALE GENOMIC DNA]</scope>
    <source>
        <strain evidence="6 7">MP-1</strain>
    </source>
</reference>
<proteinExistence type="predicted"/>
<keyword evidence="2" id="KW-0479">Metal-binding</keyword>
<dbReference type="AlphaFoldDB" id="A0A5J6WKL5"/>
<name>A0A5J6WKL5_MORMI</name>
<sequence length="254" mass="27846">MQLIVNIDDLGLTEKVNESVVACFKVGVVQSTTIMMNQPATDHAIELIKQGLIPNVGLHVTLTSGKPVLDASLVPDLVDSGGFFLKQDKVIAAETLSFEQAYSEFKAQYDKAIDAGINITHIDSHHFAAVFPPYKKAFIAFANDIGIPVRRVDHVTSGCADLTVPTTEKFSARFYDEGVTLARLQALILEFNAEIPNGTLELMSHTTLAGDMLLPTLSSYVDKRVDEFNILTSQALKDWLEVNRIECVSFTSVN</sequence>
<evidence type="ECO:0000256" key="4">
    <source>
        <dbReference type="ARBA" id="ARBA00022842"/>
    </source>
</evidence>
<dbReference type="Gene3D" id="3.20.20.370">
    <property type="entry name" value="Glycoside hydrolase/deacetylase"/>
    <property type="match status" value="1"/>
</dbReference>
<dbReference type="Proteomes" id="UP000327424">
    <property type="component" value="Chromosome"/>
</dbReference>
<evidence type="ECO:0000256" key="5">
    <source>
        <dbReference type="ARBA" id="ARBA00023277"/>
    </source>
</evidence>
<dbReference type="RefSeq" id="WP_019439913.1">
    <property type="nucleotide sequence ID" value="NZ_ALOE01000005.1"/>
</dbReference>
<evidence type="ECO:0000256" key="3">
    <source>
        <dbReference type="ARBA" id="ARBA00022801"/>
    </source>
</evidence>
<dbReference type="EMBL" id="CP044399">
    <property type="protein sequence ID" value="QFI36962.1"/>
    <property type="molecule type" value="Genomic_DNA"/>
</dbReference>
<dbReference type="InterPro" id="IPR011330">
    <property type="entry name" value="Glyco_hydro/deAcase_b/a-brl"/>
</dbReference>
<dbReference type="CDD" id="cd10803">
    <property type="entry name" value="YdjC_EF3048_like"/>
    <property type="match status" value="1"/>
</dbReference>
<dbReference type="KEGG" id="mmaa:FR932_03545"/>
<keyword evidence="3" id="KW-0378">Hydrolase</keyword>